<dbReference type="PANTHER" id="PTHR40037:SF1">
    <property type="entry name" value="PHOSPHOESTERASE SAOUHSC_00951-RELATED"/>
    <property type="match status" value="1"/>
</dbReference>
<gene>
    <name evidence="1" type="ORF">GALL_124220</name>
</gene>
<dbReference type="InterPro" id="IPR009097">
    <property type="entry name" value="Cyclic_Pdiesterase"/>
</dbReference>
<dbReference type="Pfam" id="PF13563">
    <property type="entry name" value="2_5_RNA_ligase2"/>
    <property type="match status" value="1"/>
</dbReference>
<comment type="caution">
    <text evidence="1">The sequence shown here is derived from an EMBL/GenBank/DDBJ whole genome shotgun (WGS) entry which is preliminary data.</text>
</comment>
<dbReference type="EMBL" id="MLJW01000050">
    <property type="protein sequence ID" value="OIR05371.1"/>
    <property type="molecule type" value="Genomic_DNA"/>
</dbReference>
<sequence length="203" mass="23797">MKIKSSFIPPYETFEYRIILQPHEDLCDKINAIKKSFAETFELPVYRYAKPDITLVRFTQYEMPEEKIINRLQNIAMGNAAFAIELKDFGSLPTHSIFINVATKTHIVALVKEIKSLQKLMKLDDEHKPHFITEPFITIAAKLLPWQYEKAWLEYSNTTFTAMFMASEILLVKRKVGEKKYQTVKHFQFLNQKISVKQTTLFI</sequence>
<dbReference type="SUPFAM" id="SSF55144">
    <property type="entry name" value="LigT-like"/>
    <property type="match status" value="1"/>
</dbReference>
<reference evidence="1" key="1">
    <citation type="submission" date="2016-10" db="EMBL/GenBank/DDBJ databases">
        <title>Sequence of Gallionella enrichment culture.</title>
        <authorList>
            <person name="Poehlein A."/>
            <person name="Muehling M."/>
            <person name="Daniel R."/>
        </authorList>
    </citation>
    <scope>NUCLEOTIDE SEQUENCE</scope>
</reference>
<protein>
    <recommendedName>
        <fullName evidence="2">2'-5' RNA ligase</fullName>
    </recommendedName>
</protein>
<accession>A0A1J5SBQ5</accession>
<dbReference type="AlphaFoldDB" id="A0A1J5SBQ5"/>
<name>A0A1J5SBQ5_9ZZZZ</name>
<evidence type="ECO:0000313" key="1">
    <source>
        <dbReference type="EMBL" id="OIR05371.1"/>
    </source>
</evidence>
<dbReference type="InterPro" id="IPR050580">
    <property type="entry name" value="2H_phosphoesterase_YjcG-like"/>
</dbReference>
<evidence type="ECO:0008006" key="2">
    <source>
        <dbReference type="Google" id="ProtNLM"/>
    </source>
</evidence>
<dbReference type="Gene3D" id="3.90.1140.10">
    <property type="entry name" value="Cyclic phosphodiesterase"/>
    <property type="match status" value="1"/>
</dbReference>
<proteinExistence type="predicted"/>
<dbReference type="PANTHER" id="PTHR40037">
    <property type="entry name" value="PHOSPHOESTERASE YJCG-RELATED"/>
    <property type="match status" value="1"/>
</dbReference>
<organism evidence="1">
    <name type="scientific">mine drainage metagenome</name>
    <dbReference type="NCBI Taxonomy" id="410659"/>
    <lineage>
        <taxon>unclassified sequences</taxon>
        <taxon>metagenomes</taxon>
        <taxon>ecological metagenomes</taxon>
    </lineage>
</organism>